<dbReference type="EMBL" id="JBIRPU010000023">
    <property type="protein sequence ID" value="MFI0796051.1"/>
    <property type="molecule type" value="Genomic_DNA"/>
</dbReference>
<evidence type="ECO:0000313" key="2">
    <source>
        <dbReference type="EMBL" id="MFI0796051.1"/>
    </source>
</evidence>
<gene>
    <name evidence="2" type="ORF">ACH4OY_25720</name>
</gene>
<proteinExistence type="predicted"/>
<protein>
    <submittedName>
        <fullName evidence="2">Uncharacterized protein</fullName>
    </submittedName>
</protein>
<keyword evidence="3" id="KW-1185">Reference proteome</keyword>
<comment type="caution">
    <text evidence="2">The sequence shown here is derived from an EMBL/GenBank/DDBJ whole genome shotgun (WGS) entry which is preliminary data.</text>
</comment>
<accession>A0ABW7SU81</accession>
<feature type="region of interest" description="Disordered" evidence="1">
    <location>
        <begin position="26"/>
        <end position="61"/>
    </location>
</feature>
<sequence>MQGAFGSDEARAEVFGQLARKRLAEENAGAEQAIPKAVDELTERQSPAPRWRPGWRTGSDR</sequence>
<organism evidence="2 3">
    <name type="scientific">Micromonospora rubida</name>
    <dbReference type="NCBI Taxonomy" id="2697657"/>
    <lineage>
        <taxon>Bacteria</taxon>
        <taxon>Bacillati</taxon>
        <taxon>Actinomycetota</taxon>
        <taxon>Actinomycetes</taxon>
        <taxon>Micromonosporales</taxon>
        <taxon>Micromonosporaceae</taxon>
        <taxon>Micromonospora</taxon>
    </lineage>
</organism>
<reference evidence="2 3" key="1">
    <citation type="submission" date="2024-10" db="EMBL/GenBank/DDBJ databases">
        <title>The Natural Products Discovery Center: Release of the First 8490 Sequenced Strains for Exploring Actinobacteria Biosynthetic Diversity.</title>
        <authorList>
            <person name="Kalkreuter E."/>
            <person name="Kautsar S.A."/>
            <person name="Yang D."/>
            <person name="Bader C.D."/>
            <person name="Teijaro C.N."/>
            <person name="Fluegel L."/>
            <person name="Davis C.M."/>
            <person name="Simpson J.R."/>
            <person name="Lauterbach L."/>
            <person name="Steele A.D."/>
            <person name="Gui C."/>
            <person name="Meng S."/>
            <person name="Li G."/>
            <person name="Viehrig K."/>
            <person name="Ye F."/>
            <person name="Su P."/>
            <person name="Kiefer A.F."/>
            <person name="Nichols A."/>
            <person name="Cepeda A.J."/>
            <person name="Yan W."/>
            <person name="Fan B."/>
            <person name="Jiang Y."/>
            <person name="Adhikari A."/>
            <person name="Zheng C.-J."/>
            <person name="Schuster L."/>
            <person name="Cowan T.M."/>
            <person name="Smanski M.J."/>
            <person name="Chevrette M.G."/>
            <person name="De Carvalho L.P.S."/>
            <person name="Shen B."/>
        </authorList>
    </citation>
    <scope>NUCLEOTIDE SEQUENCE [LARGE SCALE GENOMIC DNA]</scope>
    <source>
        <strain evidence="2 3">NPDC021253</strain>
    </source>
</reference>
<evidence type="ECO:0000256" key="1">
    <source>
        <dbReference type="SAM" id="MobiDB-lite"/>
    </source>
</evidence>
<dbReference type="Proteomes" id="UP001611075">
    <property type="component" value="Unassembled WGS sequence"/>
</dbReference>
<name>A0ABW7SU81_9ACTN</name>
<dbReference type="RefSeq" id="WP_396683822.1">
    <property type="nucleotide sequence ID" value="NZ_JBIRPU010000023.1"/>
</dbReference>
<evidence type="ECO:0000313" key="3">
    <source>
        <dbReference type="Proteomes" id="UP001611075"/>
    </source>
</evidence>